<dbReference type="STRING" id="439219.SAMN02910293_00033"/>
<dbReference type="Pfam" id="PF05193">
    <property type="entry name" value="Peptidase_M16_C"/>
    <property type="match status" value="1"/>
</dbReference>
<organism evidence="2 3">
    <name type="scientific">Streptococcus henryi</name>
    <dbReference type="NCBI Taxonomy" id="439219"/>
    <lineage>
        <taxon>Bacteria</taxon>
        <taxon>Bacillati</taxon>
        <taxon>Bacillota</taxon>
        <taxon>Bacilli</taxon>
        <taxon>Lactobacillales</taxon>
        <taxon>Streptococcaceae</taxon>
        <taxon>Streptococcus</taxon>
    </lineage>
</organism>
<dbReference type="Proteomes" id="UP000182508">
    <property type="component" value="Unassembled WGS sequence"/>
</dbReference>
<name>A0A1G5ZZR5_9STRE</name>
<dbReference type="InterPro" id="IPR011249">
    <property type="entry name" value="Metalloenz_LuxS/M16"/>
</dbReference>
<evidence type="ECO:0000259" key="1">
    <source>
        <dbReference type="Pfam" id="PF05193"/>
    </source>
</evidence>
<dbReference type="RefSeq" id="WP_074484882.1">
    <property type="nucleotide sequence ID" value="NZ_FMXP01000002.1"/>
</dbReference>
<dbReference type="eggNOG" id="COG0612">
    <property type="taxonomic scope" value="Bacteria"/>
</dbReference>
<evidence type="ECO:0000313" key="3">
    <source>
        <dbReference type="Proteomes" id="UP000182508"/>
    </source>
</evidence>
<keyword evidence="3" id="KW-1185">Reference proteome</keyword>
<dbReference type="NCBIfam" id="NF047422">
    <property type="entry name" value="YfmF_fam"/>
    <property type="match status" value="1"/>
</dbReference>
<feature type="domain" description="Peptidase M16 C-terminal" evidence="1">
    <location>
        <begin position="187"/>
        <end position="351"/>
    </location>
</feature>
<sequence length="414" mass="47567">MKIAQGVQLHLIKTKQFKTNQITFRFSGDFKQKTVARRVLVAQMLATASEAYPTAQAFRKKLADLYGASLSTKVSTKGLVHIVDIDIVFIRDEFTFQGEKLLEEIIAFLNEILFSPLVAIAQYQTKVFDVEKANFINYLEADKEDSFYSSDLALKAIYFDNPNLKISKYGQVELVEAENSYTAYQEFQQMLHKDQIDIFVLGEYDDYRVVQLMNQLPLENRTKSLRFFYQQPYQNVTKERIEHRPVTQSILQLAYSHPISYYDSDYYALVVFNGLMGAFAHSKLFTELREKEGLAYTIGSQIDSLTGLLKVYAGIDKKNRNLVLQLINKQFSDIRLGRFSGQLIKQTKKMLITNALAAADNPKVLIEKAYNDYHFKKNVSTELWVSNIEKVSKADIVKVATKVKLQALYFLEGE</sequence>
<dbReference type="SUPFAM" id="SSF63411">
    <property type="entry name" value="LuxS/MPP-like metallohydrolase"/>
    <property type="match status" value="2"/>
</dbReference>
<proteinExistence type="predicted"/>
<evidence type="ECO:0000313" key="2">
    <source>
        <dbReference type="EMBL" id="SDB01635.1"/>
    </source>
</evidence>
<dbReference type="EMBL" id="FMXP01000002">
    <property type="protein sequence ID" value="SDB01635.1"/>
    <property type="molecule type" value="Genomic_DNA"/>
</dbReference>
<reference evidence="2 3" key="1">
    <citation type="submission" date="2016-10" db="EMBL/GenBank/DDBJ databases">
        <authorList>
            <person name="de Groot N.N."/>
        </authorList>
    </citation>
    <scope>NUCLEOTIDE SEQUENCE [LARGE SCALE GENOMIC DNA]</scope>
    <source>
        <strain evidence="2 3">A-4</strain>
    </source>
</reference>
<dbReference type="Gene3D" id="3.30.830.10">
    <property type="entry name" value="Metalloenzyme, LuxS/M16 peptidase-like"/>
    <property type="match status" value="2"/>
</dbReference>
<accession>A0A1G5ZZR5</accession>
<dbReference type="InterPro" id="IPR007863">
    <property type="entry name" value="Peptidase_M16_C"/>
</dbReference>
<dbReference type="AlphaFoldDB" id="A0A1G5ZZR5"/>
<protein>
    <submittedName>
        <fullName evidence="2">Predicted Zn-dependent peptidase</fullName>
    </submittedName>
</protein>
<dbReference type="GO" id="GO:0046872">
    <property type="term" value="F:metal ion binding"/>
    <property type="evidence" value="ECO:0007669"/>
    <property type="project" value="InterPro"/>
</dbReference>
<gene>
    <name evidence="2" type="ORF">SAMN02910293_00033</name>
</gene>